<protein>
    <submittedName>
        <fullName evidence="4">CHRD domain-containing protein</fullName>
    </submittedName>
</protein>
<evidence type="ECO:0000313" key="4">
    <source>
        <dbReference type="EMBL" id="NMH59142.1"/>
    </source>
</evidence>
<comment type="caution">
    <text evidence="4">The sequence shown here is derived from an EMBL/GenBank/DDBJ whole genome shotgun (WGS) entry which is preliminary data.</text>
</comment>
<feature type="transmembrane region" description="Helical" evidence="1">
    <location>
        <begin position="158"/>
        <end position="178"/>
    </location>
</feature>
<dbReference type="EMBL" id="JAATNW010000002">
    <property type="protein sequence ID" value="NMH59142.1"/>
    <property type="molecule type" value="Genomic_DNA"/>
</dbReference>
<keyword evidence="1" id="KW-1133">Transmembrane helix</keyword>
<dbReference type="RefSeq" id="WP_169209712.1">
    <property type="nucleotide sequence ID" value="NZ_JAATNW010000002.1"/>
</dbReference>
<evidence type="ECO:0000259" key="3">
    <source>
        <dbReference type="PROSITE" id="PS50933"/>
    </source>
</evidence>
<organism evidence="4 5">
    <name type="scientific">Alteromonas ponticola</name>
    <dbReference type="NCBI Taxonomy" id="2720613"/>
    <lineage>
        <taxon>Bacteria</taxon>
        <taxon>Pseudomonadati</taxon>
        <taxon>Pseudomonadota</taxon>
        <taxon>Gammaproteobacteria</taxon>
        <taxon>Alteromonadales</taxon>
        <taxon>Alteromonadaceae</taxon>
        <taxon>Alteromonas/Salinimonas group</taxon>
        <taxon>Alteromonas</taxon>
    </lineage>
</organism>
<feature type="signal peptide" evidence="2">
    <location>
        <begin position="1"/>
        <end position="24"/>
    </location>
</feature>
<dbReference type="Pfam" id="PF07589">
    <property type="entry name" value="PEP-CTERM"/>
    <property type="match status" value="1"/>
</dbReference>
<gene>
    <name evidence="4" type="ORF">HCJ96_03785</name>
</gene>
<evidence type="ECO:0000256" key="2">
    <source>
        <dbReference type="SAM" id="SignalP"/>
    </source>
</evidence>
<keyword evidence="1" id="KW-0472">Membrane</keyword>
<dbReference type="PROSITE" id="PS50933">
    <property type="entry name" value="CHRD"/>
    <property type="match status" value="1"/>
</dbReference>
<evidence type="ECO:0000256" key="1">
    <source>
        <dbReference type="SAM" id="Phobius"/>
    </source>
</evidence>
<sequence length="183" mass="19203">MKIKVLLHSLLVCAVATFAHVANADIIFTGTLSGDQEVPGVETTASGSAMGELTGTTGSYVFTYEINYSDLSSPIIDILGGGHFHNAPAGANGGVVHLFDTADFAFLGTTDGTISGDWRFDDASNPLTDALANELMAGNIYINLHTENFNPGELRGQLVAVSEPAALLLIGSGLLFAMRRKKN</sequence>
<accession>A0ABX1R104</accession>
<feature type="domain" description="CHRD" evidence="3">
    <location>
        <begin position="24"/>
        <end position="163"/>
    </location>
</feature>
<dbReference type="InterPro" id="IPR010895">
    <property type="entry name" value="CHRD"/>
</dbReference>
<dbReference type="Pfam" id="PF07452">
    <property type="entry name" value="CHRD"/>
    <property type="match status" value="1"/>
</dbReference>
<dbReference type="SMART" id="SM00754">
    <property type="entry name" value="CHRD"/>
    <property type="match status" value="1"/>
</dbReference>
<keyword evidence="2" id="KW-0732">Signal</keyword>
<reference evidence="4 5" key="1">
    <citation type="submission" date="2020-03" db="EMBL/GenBank/DDBJ databases">
        <title>Alteromonas ponticola sp. nov., isolated from seawater.</title>
        <authorList>
            <person name="Yoon J.-H."/>
            <person name="Kim Y.-O."/>
        </authorList>
    </citation>
    <scope>NUCLEOTIDE SEQUENCE [LARGE SCALE GENOMIC DNA]</scope>
    <source>
        <strain evidence="4 5">MYP5</strain>
    </source>
</reference>
<evidence type="ECO:0000313" key="5">
    <source>
        <dbReference type="Proteomes" id="UP000709336"/>
    </source>
</evidence>
<proteinExistence type="predicted"/>
<keyword evidence="1" id="KW-0812">Transmembrane</keyword>
<name>A0ABX1R104_9ALTE</name>
<keyword evidence="5" id="KW-1185">Reference proteome</keyword>
<dbReference type="Proteomes" id="UP000709336">
    <property type="component" value="Unassembled WGS sequence"/>
</dbReference>
<feature type="chain" id="PRO_5046011063" evidence="2">
    <location>
        <begin position="25"/>
        <end position="183"/>
    </location>
</feature>
<dbReference type="InterPro" id="IPR013424">
    <property type="entry name" value="Ice-binding_C"/>
</dbReference>